<accession>A0A2N5UZA1</accession>
<evidence type="ECO:0000313" key="2">
    <source>
        <dbReference type="Proteomes" id="UP000235392"/>
    </source>
</evidence>
<protein>
    <recommendedName>
        <fullName evidence="3">DDE Tnp4 domain-containing protein</fullName>
    </recommendedName>
</protein>
<evidence type="ECO:0008006" key="3">
    <source>
        <dbReference type="Google" id="ProtNLM"/>
    </source>
</evidence>
<dbReference type="PANTHER" id="PTHR48471">
    <property type="entry name" value="DDE TNP4 DOMAIN-CONTAINING PROTEIN"/>
    <property type="match status" value="1"/>
</dbReference>
<dbReference type="EMBL" id="PGCI01000072">
    <property type="protein sequence ID" value="PLW43088.1"/>
    <property type="molecule type" value="Genomic_DNA"/>
</dbReference>
<gene>
    <name evidence="1" type="ORF">PCASD_06038</name>
</gene>
<organism evidence="1 2">
    <name type="scientific">Puccinia coronata f. sp. avenae</name>
    <dbReference type="NCBI Taxonomy" id="200324"/>
    <lineage>
        <taxon>Eukaryota</taxon>
        <taxon>Fungi</taxon>
        <taxon>Dikarya</taxon>
        <taxon>Basidiomycota</taxon>
        <taxon>Pucciniomycotina</taxon>
        <taxon>Pucciniomycetes</taxon>
        <taxon>Pucciniales</taxon>
        <taxon>Pucciniaceae</taxon>
        <taxon>Puccinia</taxon>
    </lineage>
</organism>
<dbReference type="PANTHER" id="PTHR48471:SF1">
    <property type="entry name" value="DDE TNP4 DOMAIN-CONTAINING PROTEIN"/>
    <property type="match status" value="1"/>
</dbReference>
<dbReference type="Proteomes" id="UP000235392">
    <property type="component" value="Unassembled WGS sequence"/>
</dbReference>
<dbReference type="AlphaFoldDB" id="A0A2N5UZA1"/>
<reference evidence="1 2" key="1">
    <citation type="submission" date="2017-11" db="EMBL/GenBank/DDBJ databases">
        <title>De novo assembly and phasing of dikaryotic genomes from two isolates of Puccinia coronata f. sp. avenae, the causal agent of oat crown rust.</title>
        <authorList>
            <person name="Miller M.E."/>
            <person name="Zhang Y."/>
            <person name="Omidvar V."/>
            <person name="Sperschneider J."/>
            <person name="Schwessinger B."/>
            <person name="Raley C."/>
            <person name="Palmer J.M."/>
            <person name="Garnica D."/>
            <person name="Upadhyaya N."/>
            <person name="Rathjen J."/>
            <person name="Taylor J.M."/>
            <person name="Park R.F."/>
            <person name="Dodds P.N."/>
            <person name="Hirsch C.D."/>
            <person name="Kianian S.F."/>
            <person name="Figueroa M."/>
        </authorList>
    </citation>
    <scope>NUCLEOTIDE SEQUENCE [LARGE SCALE GENOMIC DNA]</scope>
    <source>
        <strain evidence="1">12SD80</strain>
    </source>
</reference>
<evidence type="ECO:0000313" key="1">
    <source>
        <dbReference type="EMBL" id="PLW43088.1"/>
    </source>
</evidence>
<proteinExistence type="predicted"/>
<comment type="caution">
    <text evidence="1">The sequence shown here is derived from an EMBL/GenBank/DDBJ whole genome shotgun (WGS) entry which is preliminary data.</text>
</comment>
<name>A0A2N5UZA1_9BASI</name>
<sequence>MVKLLHLLYAEQQQQLQATQERQQREEEDSRRLLNFFSQQNAEAGKEEEENLTIFLALGYLGAPGYLSIQTYLTRSNIPCNPMLDSAWASLWRSQSDRAFITTMGLDVTTFDDLLGRFADGWNFSTIDWADVNRHGKPQIGRRLLDASGFLGLVLHWLCLTMASYTLQQLFAITPAVCLRYLLTGLQHLLLCLREHPQAQFLWPTTKDKAQRHSKQIERKFPCLTNCIGFVDGVNLPVSVSADEE</sequence>